<protein>
    <submittedName>
        <fullName evidence="2">Uncharacterized protein</fullName>
    </submittedName>
</protein>
<evidence type="ECO:0000256" key="1">
    <source>
        <dbReference type="SAM" id="MobiDB-lite"/>
    </source>
</evidence>
<accession>C6H9N0</accession>
<feature type="region of interest" description="Disordered" evidence="1">
    <location>
        <begin position="1"/>
        <end position="136"/>
    </location>
</feature>
<organism evidence="2 3">
    <name type="scientific">Ajellomyces capsulatus (strain H143)</name>
    <name type="common">Darling's disease fungus</name>
    <name type="synonym">Histoplasma capsulatum</name>
    <dbReference type="NCBI Taxonomy" id="544712"/>
    <lineage>
        <taxon>Eukaryota</taxon>
        <taxon>Fungi</taxon>
        <taxon>Dikarya</taxon>
        <taxon>Ascomycota</taxon>
        <taxon>Pezizomycotina</taxon>
        <taxon>Eurotiomycetes</taxon>
        <taxon>Eurotiomycetidae</taxon>
        <taxon>Onygenales</taxon>
        <taxon>Ajellomycetaceae</taxon>
        <taxon>Histoplasma</taxon>
    </lineage>
</organism>
<feature type="compositionally biased region" description="Polar residues" evidence="1">
    <location>
        <begin position="97"/>
        <end position="107"/>
    </location>
</feature>
<proteinExistence type="predicted"/>
<dbReference type="OMA" id="DRYCILG"/>
<evidence type="ECO:0000313" key="2">
    <source>
        <dbReference type="EMBL" id="EER43013.1"/>
    </source>
</evidence>
<feature type="compositionally biased region" description="Basic and acidic residues" evidence="1">
    <location>
        <begin position="40"/>
        <end position="50"/>
    </location>
</feature>
<feature type="compositionally biased region" description="Basic and acidic residues" evidence="1">
    <location>
        <begin position="19"/>
        <end position="30"/>
    </location>
</feature>
<name>C6H9N0_AJECH</name>
<dbReference type="EMBL" id="GG692421">
    <property type="protein sequence ID" value="EER43013.1"/>
    <property type="molecule type" value="Genomic_DNA"/>
</dbReference>
<evidence type="ECO:0000313" key="3">
    <source>
        <dbReference type="Proteomes" id="UP000002624"/>
    </source>
</evidence>
<gene>
    <name evidence="2" type="ORF">HCDG_02911</name>
</gene>
<dbReference type="AlphaFoldDB" id="C6H9N0"/>
<reference evidence="3" key="1">
    <citation type="submission" date="2009-05" db="EMBL/GenBank/DDBJ databases">
        <title>The genome sequence of Ajellomyces capsulatus strain H143.</title>
        <authorList>
            <person name="Champion M."/>
            <person name="Cuomo C.A."/>
            <person name="Ma L.-J."/>
            <person name="Henn M.R."/>
            <person name="Sil A."/>
            <person name="Goldman B."/>
            <person name="Young S.K."/>
            <person name="Kodira C.D."/>
            <person name="Zeng Q."/>
            <person name="Koehrsen M."/>
            <person name="Alvarado L."/>
            <person name="Berlin A.M."/>
            <person name="Borenstein D."/>
            <person name="Chen Z."/>
            <person name="Engels R."/>
            <person name="Freedman E."/>
            <person name="Gellesch M."/>
            <person name="Goldberg J."/>
            <person name="Griggs A."/>
            <person name="Gujja S."/>
            <person name="Heiman D.I."/>
            <person name="Hepburn T.A."/>
            <person name="Howarth C."/>
            <person name="Jen D."/>
            <person name="Larson L."/>
            <person name="Lewis B."/>
            <person name="Mehta T."/>
            <person name="Park D."/>
            <person name="Pearson M."/>
            <person name="Roberts A."/>
            <person name="Saif S."/>
            <person name="Shea T.D."/>
            <person name="Shenoy N."/>
            <person name="Sisk P."/>
            <person name="Stolte C."/>
            <person name="Sykes S."/>
            <person name="Walk T."/>
            <person name="White J."/>
            <person name="Yandava C."/>
            <person name="Klein B."/>
            <person name="McEwen J.G."/>
            <person name="Puccia R."/>
            <person name="Goldman G.H."/>
            <person name="Felipe M.S."/>
            <person name="Nino-Vega G."/>
            <person name="San-Blas G."/>
            <person name="Taylor J.W."/>
            <person name="Mendoza L."/>
            <person name="Galagan J.E."/>
            <person name="Nusbaum C."/>
            <person name="Birren B.W."/>
        </authorList>
    </citation>
    <scope>NUCLEOTIDE SEQUENCE [LARGE SCALE GENOMIC DNA]</scope>
    <source>
        <strain evidence="3">H143</strain>
    </source>
</reference>
<sequence>MLDSGEANPVNLVQGSARAADRPRDHDSRILPRYGPSPPGRKERNQKEATSKTSDAAIETGPSGRSVDPVGRAAENETTRNSKRQQTPTVAPRPGDTQPQPLASSVANPCPGSRDPPVSMVRRPPQSPPDLAPFPKQRDHASLFRHAKRRMSGLNALCRCTLRRNAAPGNDDRYCILGVCIIRDATTQSPFQNPRVETVGSHESRSSLG</sequence>
<dbReference type="VEuPathDB" id="FungiDB:HCDG_02911"/>
<dbReference type="Proteomes" id="UP000002624">
    <property type="component" value="Unassembled WGS sequence"/>
</dbReference>
<dbReference type="HOGENOM" id="CLU_1315085_0_0_1"/>